<dbReference type="GO" id="GO:0034063">
    <property type="term" value="P:stress granule assembly"/>
    <property type="evidence" value="ECO:0007669"/>
    <property type="project" value="TreeGrafter"/>
</dbReference>
<evidence type="ECO:0000259" key="2">
    <source>
        <dbReference type="Pfam" id="PF14438"/>
    </source>
</evidence>
<dbReference type="EMBL" id="CBTN010000061">
    <property type="protein sequence ID" value="CDH58801.1"/>
    <property type="molecule type" value="Genomic_DNA"/>
</dbReference>
<feature type="region of interest" description="Disordered" evidence="1">
    <location>
        <begin position="1"/>
        <end position="52"/>
    </location>
</feature>
<evidence type="ECO:0000313" key="3">
    <source>
        <dbReference type="EMBL" id="CDH58801.1"/>
    </source>
</evidence>
<feature type="compositionally biased region" description="Basic and acidic residues" evidence="1">
    <location>
        <begin position="36"/>
        <end position="52"/>
    </location>
</feature>
<dbReference type="AlphaFoldDB" id="A0A068SC21"/>
<dbReference type="Pfam" id="PF14438">
    <property type="entry name" value="SM-ATX"/>
    <property type="match status" value="1"/>
</dbReference>
<feature type="domain" description="Ataxin 2 SM" evidence="2">
    <location>
        <begin position="65"/>
        <end position="145"/>
    </location>
</feature>
<dbReference type="VEuPathDB" id="FungiDB:LCOR_09651.1"/>
<dbReference type="InterPro" id="IPR025852">
    <property type="entry name" value="SM_dom_ATX"/>
</dbReference>
<evidence type="ECO:0000256" key="1">
    <source>
        <dbReference type="SAM" id="MobiDB-lite"/>
    </source>
</evidence>
<dbReference type="STRING" id="1263082.A0A068SC21"/>
<dbReference type="OrthoDB" id="2275718at2759"/>
<evidence type="ECO:0000313" key="4">
    <source>
        <dbReference type="Proteomes" id="UP000027586"/>
    </source>
</evidence>
<dbReference type="GO" id="GO:0010494">
    <property type="term" value="C:cytoplasmic stress granule"/>
    <property type="evidence" value="ECO:0007669"/>
    <property type="project" value="TreeGrafter"/>
</dbReference>
<dbReference type="PANTHER" id="PTHR12854">
    <property type="entry name" value="ATAXIN 2-RELATED"/>
    <property type="match status" value="1"/>
</dbReference>
<reference evidence="3" key="1">
    <citation type="submission" date="2013-08" db="EMBL/GenBank/DDBJ databases">
        <title>Gene expansion shapes genome architecture in the human pathogen Lichtheimia corymbifera: an evolutionary genomics analysis in the ancient terrestrial Mucorales (Mucoromycotina).</title>
        <authorList>
            <person name="Schwartze V.U."/>
            <person name="Winter S."/>
            <person name="Shelest E."/>
            <person name="Marcet-Houben M."/>
            <person name="Horn F."/>
            <person name="Wehner S."/>
            <person name="Hoffmann K."/>
            <person name="Riege K."/>
            <person name="Sammeth M."/>
            <person name="Nowrousian M."/>
            <person name="Valiante V."/>
            <person name="Linde J."/>
            <person name="Jacobsen I.D."/>
            <person name="Marz M."/>
            <person name="Brakhage A.A."/>
            <person name="Gabaldon T."/>
            <person name="Bocker S."/>
            <person name="Voigt K."/>
        </authorList>
    </citation>
    <scope>NUCLEOTIDE SEQUENCE [LARGE SCALE GENOMIC DNA]</scope>
    <source>
        <strain evidence="3">FSU 9682</strain>
    </source>
</reference>
<comment type="caution">
    <text evidence="3">The sequence shown here is derived from an EMBL/GenBank/DDBJ whole genome shotgun (WGS) entry which is preliminary data.</text>
</comment>
<keyword evidence="4" id="KW-1185">Reference proteome</keyword>
<dbReference type="PANTHER" id="PTHR12854:SF7">
    <property type="entry name" value="ATAXIN-2 HOMOLOG"/>
    <property type="match status" value="1"/>
</dbReference>
<dbReference type="GO" id="GO:0003729">
    <property type="term" value="F:mRNA binding"/>
    <property type="evidence" value="ECO:0007669"/>
    <property type="project" value="TreeGrafter"/>
</dbReference>
<organism evidence="3 4">
    <name type="scientific">Lichtheimia corymbifera JMRC:FSU:9682</name>
    <dbReference type="NCBI Taxonomy" id="1263082"/>
    <lineage>
        <taxon>Eukaryota</taxon>
        <taxon>Fungi</taxon>
        <taxon>Fungi incertae sedis</taxon>
        <taxon>Mucoromycota</taxon>
        <taxon>Mucoromycotina</taxon>
        <taxon>Mucoromycetes</taxon>
        <taxon>Mucorales</taxon>
        <taxon>Lichtheimiaceae</taxon>
        <taxon>Lichtheimia</taxon>
    </lineage>
</organism>
<name>A0A068SC21_9FUNG</name>
<gene>
    <name evidence="3" type="ORF">LCOR_09651.1</name>
</gene>
<accession>A0A068SC21</accession>
<dbReference type="InterPro" id="IPR045117">
    <property type="entry name" value="ATXN2-like"/>
</dbReference>
<protein>
    <recommendedName>
        <fullName evidence="2">Ataxin 2 SM domain-containing protein</fullName>
    </recommendedName>
</protein>
<feature type="region of interest" description="Disordered" evidence="1">
    <location>
        <begin position="547"/>
        <end position="573"/>
    </location>
</feature>
<feature type="compositionally biased region" description="Low complexity" evidence="1">
    <location>
        <begin position="10"/>
        <end position="35"/>
    </location>
</feature>
<sequence>MASTNQQQCSSKPESSSPPWSMSSRGSSQSSNGKSDSFRNGDPRNSYRDLRSDWQRPTKDMLESHNRILFLIAKLTGSRVQVSVKDGSKYEGILYSGTSQGELGIVLNDPHKVYDPITVSPPSSRVQTAAASPSILIMNKDLVSIMSSIMDDDLIVDNENCCGDQVEFGEQRELHECDDDKVAGDLIFLDDDDDDDTSFNNKPFEIKTTFEDDDEPPTGFLERAEYEYGEFERYAKGIEQHEKSSAMDIHGSLVEYDQSVDEDRMDEEKNRYSVAPTRPARAPSDYFIDHKVEVFPAMDQDFIYYSTHFDESTIPHFVAPSPMTNHICTCEKRKEKVEQPVSRPLRHYSRVMRGKLYVEKYAQKMDDKEKHLEELVRFHQTFKLNFPIPADIEPLLSKQNQSTFTLDNEVFAQLYERSSTTAKRTPTKKKRPFEFNVHAEEFIPDPEIQEFLSARNRGSAASLSFLFPRDNRSTLKNADTRHLTLDEVFKHPFSKNGVEISAHAIGPTWPFGTTQYNMQFRDDAFEQLFTPSYNHIQYQYPHRYTTPSMNPTTPTTHEHSSTHATTDPQLGRNNFTSPAFTAIRSVTGTKTPLNSQYSPEPYNTAFLYTPLLPENDAPSAISHPSPSHNEDFHQQREPHEYQSYYVVNGSPPLLSPYFVPETIYPNHQIPPPTEDTRIQPMSPQPYYTGSEYSYWRM</sequence>
<proteinExistence type="predicted"/>
<dbReference type="Proteomes" id="UP000027586">
    <property type="component" value="Unassembled WGS sequence"/>
</dbReference>